<dbReference type="Gene3D" id="3.10.180.10">
    <property type="entry name" value="2,3-Dihydroxybiphenyl 1,2-Dioxygenase, domain 1"/>
    <property type="match status" value="1"/>
</dbReference>
<dbReference type="Proteomes" id="UP000001805">
    <property type="component" value="Chromosome 7, Linkage Group VII"/>
</dbReference>
<accession>Q7S3Y0</accession>
<protein>
    <recommendedName>
        <fullName evidence="4">VOC domain-containing protein</fullName>
    </recommendedName>
</protein>
<feature type="region of interest" description="Disordered" evidence="1">
    <location>
        <begin position="271"/>
        <end position="301"/>
    </location>
</feature>
<dbReference type="InParanoid" id="Q7S3Y0"/>
<feature type="compositionally biased region" description="Basic and acidic residues" evidence="1">
    <location>
        <begin position="290"/>
        <end position="301"/>
    </location>
</feature>
<proteinExistence type="predicted"/>
<sequence length="554" mass="60430">MFKNTSVKMLPFLEVSHLSSSAPFYAAIIKNIGLRYLSEEDGPLPSITYGHPSRDKPVFQIREVDPHRALRLSHISLSAPSAVAADEAFSCARRASPDASEKPLRHPADSRSAATTPKAHRSVTRAGDLKINVTDPDGNTMEIVYQPFESYPSHHGGTATRYQQSADEEPSRVLLWKYDTRGLEQRPGVASNPSYPGSNLPSCHRRSAEVEDDDRHASRWGHVTRTASYAPTLPTRHSSGGVSPSTVVSTILGAAAAGAVGGALYSISKAERSRSSRDDHEPPSFSRRCSHQEGHVEKYSGKLLEPRTRYVEVDRAVDKVRLPDEHLHTSGSASRAGPRPEYITRYSSYAGTSRGRDVDDGFGDGLEDVRGRHMTPRSRGSPRDRSEAEYGRRPVGISSDHHHLQSSRGAKHPPMVQRSYTYDTSTPERDGYASTKSHRSSSIIRGSPVEEAYTVRRSKSGTRMKTTSVKVGGSPLGRSGAYGSSRDGGLPRNASGSLSELVTPHEILLPPDTSGVQSTKWDSEVEDQEDADSIVPSDSISCVGTRRSGRAYYN</sequence>
<dbReference type="RefSeq" id="XP_959434.2">
    <property type="nucleotide sequence ID" value="XM_954341.2"/>
</dbReference>
<reference evidence="2 3" key="1">
    <citation type="journal article" date="2003" name="Nature">
        <title>The genome sequence of the filamentous fungus Neurospora crassa.</title>
        <authorList>
            <person name="Galagan J.E."/>
            <person name="Calvo S.E."/>
            <person name="Borkovich K.A."/>
            <person name="Selker E.U."/>
            <person name="Read N.D."/>
            <person name="Jaffe D."/>
            <person name="FitzHugh W."/>
            <person name="Ma L.J."/>
            <person name="Smirnov S."/>
            <person name="Purcell S."/>
            <person name="Rehman B."/>
            <person name="Elkins T."/>
            <person name="Engels R."/>
            <person name="Wang S."/>
            <person name="Nielsen C.B."/>
            <person name="Butler J."/>
            <person name="Endrizzi M."/>
            <person name="Qui D."/>
            <person name="Ianakiev P."/>
            <person name="Bell-Pedersen D."/>
            <person name="Nelson M.A."/>
            <person name="Werner-Washburne M."/>
            <person name="Selitrennikoff C.P."/>
            <person name="Kinsey J.A."/>
            <person name="Braun E.L."/>
            <person name="Zelter A."/>
            <person name="Schulte U."/>
            <person name="Kothe G.O."/>
            <person name="Jedd G."/>
            <person name="Mewes W."/>
            <person name="Staben C."/>
            <person name="Marcotte E."/>
            <person name="Greenberg D."/>
            <person name="Roy A."/>
            <person name="Foley K."/>
            <person name="Naylor J."/>
            <person name="Stange-Thomann N."/>
            <person name="Barrett R."/>
            <person name="Gnerre S."/>
            <person name="Kamal M."/>
            <person name="Kamvysselis M."/>
            <person name="Mauceli E."/>
            <person name="Bielke C."/>
            <person name="Rudd S."/>
            <person name="Frishman D."/>
            <person name="Krystofova S."/>
            <person name="Rasmussen C."/>
            <person name="Metzenberg R.L."/>
            <person name="Perkins D.D."/>
            <person name="Kroken S."/>
            <person name="Cogoni C."/>
            <person name="Macino G."/>
            <person name="Catcheside D."/>
            <person name="Li W."/>
            <person name="Pratt R.J."/>
            <person name="Osmani S.A."/>
            <person name="DeSouza C.P."/>
            <person name="Glass L."/>
            <person name="Orbach M.J."/>
            <person name="Berglund J.A."/>
            <person name="Voelker R."/>
            <person name="Yarden O."/>
            <person name="Plamann M."/>
            <person name="Seiler S."/>
            <person name="Dunlap J."/>
            <person name="Radford A."/>
            <person name="Aramayo R."/>
            <person name="Natvig D.O."/>
            <person name="Alex L.A."/>
            <person name="Mannhaupt G."/>
            <person name="Ebbole D.J."/>
            <person name="Freitag M."/>
            <person name="Paulsen I."/>
            <person name="Sachs M.S."/>
            <person name="Lander E.S."/>
            <person name="Nusbaum C."/>
            <person name="Birren B."/>
        </authorList>
    </citation>
    <scope>NUCLEOTIDE SEQUENCE [LARGE SCALE GENOMIC DNA]</scope>
    <source>
        <strain evidence="3">ATCC 24698 / 74-OR23-1A / CBS 708.71 / DSM 1257 / FGSC 987</strain>
    </source>
</reference>
<feature type="compositionally biased region" description="Polar residues" evidence="1">
    <location>
        <begin position="191"/>
        <end position="201"/>
    </location>
</feature>
<feature type="region of interest" description="Disordered" evidence="1">
    <location>
        <begin position="351"/>
        <end position="540"/>
    </location>
</feature>
<dbReference type="AlphaFoldDB" id="Q7S3Y0"/>
<organism evidence="2 3">
    <name type="scientific">Neurospora crassa (strain ATCC 24698 / 74-OR23-1A / CBS 708.71 / DSM 1257 / FGSC 987)</name>
    <dbReference type="NCBI Taxonomy" id="367110"/>
    <lineage>
        <taxon>Eukaryota</taxon>
        <taxon>Fungi</taxon>
        <taxon>Dikarya</taxon>
        <taxon>Ascomycota</taxon>
        <taxon>Pezizomycotina</taxon>
        <taxon>Sordariomycetes</taxon>
        <taxon>Sordariomycetidae</taxon>
        <taxon>Sordariales</taxon>
        <taxon>Sordariaceae</taxon>
        <taxon>Neurospora</taxon>
    </lineage>
</organism>
<dbReference type="SUPFAM" id="SSF54593">
    <property type="entry name" value="Glyoxalase/Bleomycin resistance protein/Dihydroxybiphenyl dioxygenase"/>
    <property type="match status" value="1"/>
</dbReference>
<feature type="compositionally biased region" description="Basic and acidic residues" evidence="1">
    <location>
        <begin position="206"/>
        <end position="217"/>
    </location>
</feature>
<feature type="compositionally biased region" description="Basic and acidic residues" evidence="1">
    <location>
        <begin position="271"/>
        <end position="282"/>
    </location>
</feature>
<dbReference type="VEuPathDB" id="FungiDB:NCU02429"/>
<feature type="region of interest" description="Disordered" evidence="1">
    <location>
        <begin position="185"/>
        <end position="217"/>
    </location>
</feature>
<dbReference type="HOGENOM" id="CLU_026944_1_0_1"/>
<dbReference type="GeneID" id="3875581"/>
<gene>
    <name evidence="2" type="ORF">NCU02429</name>
</gene>
<feature type="compositionally biased region" description="Basic and acidic residues" evidence="1">
    <location>
        <begin position="381"/>
        <end position="392"/>
    </location>
</feature>
<dbReference type="PANTHER" id="PTHR35006:SF3">
    <property type="entry name" value="GLYOXALASE FAMILY PROTEIN (AFU_ORTHOLOGUE AFUA_3G06020)"/>
    <property type="match status" value="1"/>
</dbReference>
<dbReference type="PaxDb" id="5141-EFNCRP00000003058"/>
<evidence type="ECO:0000313" key="3">
    <source>
        <dbReference type="Proteomes" id="UP000001805"/>
    </source>
</evidence>
<name>Q7S3Y0_NEUCR</name>
<dbReference type="EMBL" id="CM002242">
    <property type="protein sequence ID" value="EAA30198.2"/>
    <property type="molecule type" value="Genomic_DNA"/>
</dbReference>
<keyword evidence="3" id="KW-1185">Reference proteome</keyword>
<dbReference type="OrthoDB" id="10249419at2759"/>
<feature type="region of interest" description="Disordered" evidence="1">
    <location>
        <begin position="94"/>
        <end position="138"/>
    </location>
</feature>
<feature type="compositionally biased region" description="Basic and acidic residues" evidence="1">
    <location>
        <begin position="95"/>
        <end position="109"/>
    </location>
</feature>
<dbReference type="KEGG" id="ncr:NCU02429"/>
<evidence type="ECO:0008006" key="4">
    <source>
        <dbReference type="Google" id="ProtNLM"/>
    </source>
</evidence>
<dbReference type="InterPro" id="IPR029068">
    <property type="entry name" value="Glyas_Bleomycin-R_OHBP_Dase"/>
</dbReference>
<dbReference type="PANTHER" id="PTHR35006">
    <property type="entry name" value="GLYOXALASE FAMILY PROTEIN (AFU_ORTHOLOGUE AFUA_5G14830)"/>
    <property type="match status" value="1"/>
</dbReference>
<evidence type="ECO:0000313" key="2">
    <source>
        <dbReference type="EMBL" id="EAA30198.2"/>
    </source>
</evidence>
<evidence type="ECO:0000256" key="1">
    <source>
        <dbReference type="SAM" id="MobiDB-lite"/>
    </source>
</evidence>